<keyword evidence="2" id="KW-1185">Reference proteome</keyword>
<evidence type="ECO:0000313" key="1">
    <source>
        <dbReference type="EMBL" id="KHL24131.1"/>
    </source>
</evidence>
<dbReference type="Proteomes" id="UP000030988">
    <property type="component" value="Unassembled WGS sequence"/>
</dbReference>
<evidence type="ECO:0000313" key="2">
    <source>
        <dbReference type="Proteomes" id="UP000030988"/>
    </source>
</evidence>
<reference evidence="1 2" key="1">
    <citation type="submission" date="2014-11" db="EMBL/GenBank/DDBJ databases">
        <title>Draft genome sequence of Kirrobacter mercurialis.</title>
        <authorList>
            <person name="Coil D.A."/>
            <person name="Eisen J.A."/>
        </authorList>
    </citation>
    <scope>NUCLEOTIDE SEQUENCE [LARGE SCALE GENOMIC DNA]</scope>
    <source>
        <strain evidence="1 2">Coronado</strain>
    </source>
</reference>
<dbReference type="OrthoDB" id="7547066at2"/>
<comment type="caution">
    <text evidence="1">The sequence shown here is derived from an EMBL/GenBank/DDBJ whole genome shotgun (WGS) entry which is preliminary data.</text>
</comment>
<dbReference type="RefSeq" id="WP_039097929.1">
    <property type="nucleotide sequence ID" value="NZ_JTDN01000004.1"/>
</dbReference>
<dbReference type="EMBL" id="JTDN01000004">
    <property type="protein sequence ID" value="KHL24131.1"/>
    <property type="molecule type" value="Genomic_DNA"/>
</dbReference>
<accession>A0A0B2BRX5</accession>
<protein>
    <submittedName>
        <fullName evidence="1">Uncharacterized protein</fullName>
    </submittedName>
</protein>
<sequence length="142" mass="16155">MADHCLGYRLIPADGVPDPDSLQAFFHTYDCQTVQGVTLLGALQTLRFDPDMPRWQMMHRAYLYVSAVLQPRKLSSILVQHMPSDARSAARPHVHIFTLSLEHRASGFGRVHPDFRDHPADMQLKYEAEWNAFRTAHGWSAG</sequence>
<gene>
    <name evidence="1" type="ORF">PK98_15245</name>
</gene>
<dbReference type="AlphaFoldDB" id="A0A0B2BRX5"/>
<organism evidence="1 2">
    <name type="scientific">Croceibacterium mercuriale</name>
    <dbReference type="NCBI Taxonomy" id="1572751"/>
    <lineage>
        <taxon>Bacteria</taxon>
        <taxon>Pseudomonadati</taxon>
        <taxon>Pseudomonadota</taxon>
        <taxon>Alphaproteobacteria</taxon>
        <taxon>Sphingomonadales</taxon>
        <taxon>Erythrobacteraceae</taxon>
        <taxon>Croceibacterium</taxon>
    </lineage>
</organism>
<name>A0A0B2BRX5_9SPHN</name>
<proteinExistence type="predicted"/>